<dbReference type="KEGG" id="ipu:108256624"/>
<keyword evidence="8" id="KW-1185">Reference proteome</keyword>
<dbReference type="OMA" id="RTCACKI"/>
<dbReference type="GO" id="GO:0008146">
    <property type="term" value="F:sulfotransferase activity"/>
    <property type="evidence" value="ECO:0007669"/>
    <property type="project" value="InterPro"/>
</dbReference>
<evidence type="ECO:0000256" key="6">
    <source>
        <dbReference type="RuleBase" id="RU361155"/>
    </source>
</evidence>
<evidence type="ECO:0000259" key="7">
    <source>
        <dbReference type="Pfam" id="PF00685"/>
    </source>
</evidence>
<proteinExistence type="inferred from homology"/>
<dbReference type="AlphaFoldDB" id="A0A2D0PT19"/>
<dbReference type="PANTHER" id="PTHR11783">
    <property type="entry name" value="SULFOTRANSFERASE SULT"/>
    <property type="match status" value="1"/>
</dbReference>
<dbReference type="InterPro" id="IPR027417">
    <property type="entry name" value="P-loop_NTPase"/>
</dbReference>
<dbReference type="Proteomes" id="UP000221080">
    <property type="component" value="Chromosome 23"/>
</dbReference>
<feature type="domain" description="Sulfotransferase" evidence="7">
    <location>
        <begin position="40"/>
        <end position="284"/>
    </location>
</feature>
<organism evidence="8 9">
    <name type="scientific">Ictalurus punctatus</name>
    <name type="common">Channel catfish</name>
    <name type="synonym">Silurus punctatus</name>
    <dbReference type="NCBI Taxonomy" id="7998"/>
    <lineage>
        <taxon>Eukaryota</taxon>
        <taxon>Metazoa</taxon>
        <taxon>Chordata</taxon>
        <taxon>Craniata</taxon>
        <taxon>Vertebrata</taxon>
        <taxon>Euteleostomi</taxon>
        <taxon>Actinopterygii</taxon>
        <taxon>Neopterygii</taxon>
        <taxon>Teleostei</taxon>
        <taxon>Ostariophysi</taxon>
        <taxon>Siluriformes</taxon>
        <taxon>Ictaluridae</taxon>
        <taxon>Ictalurus</taxon>
    </lineage>
</organism>
<comment type="subcellular location">
    <subcellularLocation>
        <location evidence="1">Cytoplasm</location>
    </subcellularLocation>
</comment>
<evidence type="ECO:0000256" key="4">
    <source>
        <dbReference type="ARBA" id="ARBA00022679"/>
    </source>
</evidence>
<name>A0A2D0PT19_ICTPU</name>
<comment type="similarity">
    <text evidence="2 6">Belongs to the sulfotransferase 1 family.</text>
</comment>
<evidence type="ECO:0000313" key="9">
    <source>
        <dbReference type="RefSeq" id="XP_017309174.1"/>
    </source>
</evidence>
<dbReference type="GO" id="GO:0005737">
    <property type="term" value="C:cytoplasm"/>
    <property type="evidence" value="ECO:0007669"/>
    <property type="project" value="UniProtKB-SubCell"/>
</dbReference>
<evidence type="ECO:0000313" key="8">
    <source>
        <dbReference type="Proteomes" id="UP000221080"/>
    </source>
</evidence>
<protein>
    <recommendedName>
        <fullName evidence="6">Sulfotransferase</fullName>
        <ecNumber evidence="6">2.8.2.-</ecNumber>
    </recommendedName>
</protein>
<dbReference type="OrthoDB" id="205623at2759"/>
<dbReference type="InterPro" id="IPR000863">
    <property type="entry name" value="Sulfotransferase_dom"/>
</dbReference>
<dbReference type="GeneID" id="108256624"/>
<dbReference type="GO" id="GO:0006584">
    <property type="term" value="P:catecholamine metabolic process"/>
    <property type="evidence" value="ECO:0007669"/>
    <property type="project" value="UniProtKB-KW"/>
</dbReference>
<gene>
    <name evidence="9" type="primary">LOC108256624</name>
</gene>
<dbReference type="EC" id="2.8.2.-" evidence="6"/>
<dbReference type="RefSeq" id="XP_017309174.1">
    <property type="nucleotide sequence ID" value="XM_017453685.3"/>
</dbReference>
<dbReference type="GO" id="GO:0006805">
    <property type="term" value="P:xenobiotic metabolic process"/>
    <property type="evidence" value="ECO:0007669"/>
    <property type="project" value="UniProtKB-ARBA"/>
</dbReference>
<accession>A0A2D0PT19</accession>
<reference evidence="9" key="2">
    <citation type="submission" date="2025-08" db="UniProtKB">
        <authorList>
            <consortium name="RefSeq"/>
        </authorList>
    </citation>
    <scope>IDENTIFICATION</scope>
    <source>
        <tissue evidence="9">Blood</tissue>
    </source>
</reference>
<keyword evidence="5" id="KW-0128">Catecholamine metabolism</keyword>
<keyword evidence="3" id="KW-0963">Cytoplasm</keyword>
<dbReference type="FunFam" id="3.40.50.300:FF:000433">
    <property type="entry name" value="Estrogen sulfotransferase"/>
    <property type="match status" value="1"/>
</dbReference>
<dbReference type="STRING" id="7998.ENSIPUP00000034169"/>
<sequence length="298" mass="34447">MFSIMMSQSDVYMDYHGVLLPKRGYDAKSLNYFESFQVQDDDIFVITYPKSGTTWMQEILPLVLSGGDLTPVLTLQSYERVPWLEEGRAAQVVAKMSAPRPFISHMPYHLMPATFFSSKAKVIYVTRNPKDVVVSHFYFHQMASFLHDPGTFEEFTDGFLAGNVMFGKWTDHVKSWKNPDLGNRILYITYEEMIQDLRGIIGRILCFLNRQLSEDALNRVIEQCQFKTMKQNKMSNYSMVAPEIMNGSKSPFLRKGIVGDWKNHFSPELEAKFNAFISEELKGTSITFPWNEEHKCYS</sequence>
<dbReference type="Pfam" id="PF00685">
    <property type="entry name" value="Sulfotransfer_1"/>
    <property type="match status" value="1"/>
</dbReference>
<dbReference type="SUPFAM" id="SSF52540">
    <property type="entry name" value="P-loop containing nucleoside triphosphate hydrolases"/>
    <property type="match status" value="1"/>
</dbReference>
<reference evidence="8" key="1">
    <citation type="journal article" date="2016" name="Nat. Commun.">
        <title>The channel catfish genome sequence provides insights into the evolution of scale formation in teleosts.</title>
        <authorList>
            <person name="Liu Z."/>
            <person name="Liu S."/>
            <person name="Yao J."/>
            <person name="Bao L."/>
            <person name="Zhang J."/>
            <person name="Li Y."/>
            <person name="Jiang C."/>
            <person name="Sun L."/>
            <person name="Wang R."/>
            <person name="Zhang Y."/>
            <person name="Zhou T."/>
            <person name="Zeng Q."/>
            <person name="Fu Q."/>
            <person name="Gao S."/>
            <person name="Li N."/>
            <person name="Koren S."/>
            <person name="Jiang Y."/>
            <person name="Zimin A."/>
            <person name="Xu P."/>
            <person name="Phillippy A.M."/>
            <person name="Geng X."/>
            <person name="Song L."/>
            <person name="Sun F."/>
            <person name="Li C."/>
            <person name="Wang X."/>
            <person name="Chen A."/>
            <person name="Jin Y."/>
            <person name="Yuan Z."/>
            <person name="Yang Y."/>
            <person name="Tan S."/>
            <person name="Peatman E."/>
            <person name="Lu J."/>
            <person name="Qin Z."/>
            <person name="Dunham R."/>
            <person name="Li Z."/>
            <person name="Sonstegard T."/>
            <person name="Feng J."/>
            <person name="Danzmann R.G."/>
            <person name="Schroeder S."/>
            <person name="Scheffler B."/>
            <person name="Duke M.V."/>
            <person name="Ballard L."/>
            <person name="Kucuktas H."/>
            <person name="Kaltenboeck L."/>
            <person name="Liu H."/>
            <person name="Armbruster J."/>
            <person name="Xie Y."/>
            <person name="Kirby M.L."/>
            <person name="Tian Y."/>
            <person name="Flanagan M.E."/>
            <person name="Mu W."/>
            <person name="Waldbieser G.C."/>
        </authorList>
    </citation>
    <scope>NUCLEOTIDE SEQUENCE [LARGE SCALE GENOMIC DNA]</scope>
    <source>
        <strain evidence="8">SDA103</strain>
    </source>
</reference>
<evidence type="ECO:0000256" key="2">
    <source>
        <dbReference type="ARBA" id="ARBA00005771"/>
    </source>
</evidence>
<evidence type="ECO:0000256" key="5">
    <source>
        <dbReference type="ARBA" id="ARBA00022939"/>
    </source>
</evidence>
<evidence type="ECO:0000256" key="3">
    <source>
        <dbReference type="ARBA" id="ARBA00022490"/>
    </source>
</evidence>
<evidence type="ECO:0000256" key="1">
    <source>
        <dbReference type="ARBA" id="ARBA00004496"/>
    </source>
</evidence>
<keyword evidence="4 6" id="KW-0808">Transferase</keyword>
<dbReference type="Gene3D" id="3.40.50.300">
    <property type="entry name" value="P-loop containing nucleotide triphosphate hydrolases"/>
    <property type="match status" value="1"/>
</dbReference>